<dbReference type="InterPro" id="IPR029151">
    <property type="entry name" value="Sensor-like_sf"/>
</dbReference>
<evidence type="ECO:0000256" key="6">
    <source>
        <dbReference type="ARBA" id="ARBA00022989"/>
    </source>
</evidence>
<accession>A0AA41X332</accession>
<dbReference type="RefSeq" id="WP_254757954.1">
    <property type="nucleotide sequence ID" value="NZ_JANCLT010000002.1"/>
</dbReference>
<dbReference type="Gene3D" id="3.30.450.20">
    <property type="entry name" value="PAS domain"/>
    <property type="match status" value="2"/>
</dbReference>
<dbReference type="Pfam" id="PF00015">
    <property type="entry name" value="MCPsignal"/>
    <property type="match status" value="1"/>
</dbReference>
<dbReference type="Pfam" id="PF00672">
    <property type="entry name" value="HAMP"/>
    <property type="match status" value="1"/>
</dbReference>
<evidence type="ECO:0000256" key="8">
    <source>
        <dbReference type="ARBA" id="ARBA00023224"/>
    </source>
</evidence>
<dbReference type="PRINTS" id="PR00260">
    <property type="entry name" value="CHEMTRNSDUCR"/>
</dbReference>
<dbReference type="CDD" id="cd12912">
    <property type="entry name" value="PDC2_MCP_like"/>
    <property type="match status" value="1"/>
</dbReference>
<evidence type="ECO:0000256" key="2">
    <source>
        <dbReference type="ARBA" id="ARBA00022475"/>
    </source>
</evidence>
<reference evidence="15" key="1">
    <citation type="submission" date="2022-07" db="EMBL/GenBank/DDBJ databases">
        <authorList>
            <person name="Li W.-J."/>
            <person name="Deng Q.-Q."/>
        </authorList>
    </citation>
    <scope>NUCLEOTIDE SEQUENCE</scope>
    <source>
        <strain evidence="15">SYSU M60031</strain>
    </source>
</reference>
<evidence type="ECO:0000256" key="10">
    <source>
        <dbReference type="ARBA" id="ARBA00058128"/>
    </source>
</evidence>
<evidence type="ECO:0000256" key="11">
    <source>
        <dbReference type="PROSITE-ProRule" id="PRU00284"/>
    </source>
</evidence>
<keyword evidence="3" id="KW-0488">Methylation</keyword>
<evidence type="ECO:0000313" key="15">
    <source>
        <dbReference type="EMBL" id="MCP8968054.1"/>
    </source>
</evidence>
<dbReference type="InterPro" id="IPR004089">
    <property type="entry name" value="MCPsignal_dom"/>
</dbReference>
<dbReference type="GO" id="GO:0006935">
    <property type="term" value="P:chemotaxis"/>
    <property type="evidence" value="ECO:0007669"/>
    <property type="project" value="UniProtKB-KW"/>
</dbReference>
<dbReference type="SMART" id="SM00304">
    <property type="entry name" value="HAMP"/>
    <property type="match status" value="1"/>
</dbReference>
<feature type="domain" description="HAMP" evidence="14">
    <location>
        <begin position="299"/>
        <end position="351"/>
    </location>
</feature>
<organism evidence="15 16">
    <name type="scientific">Ectobacillus ponti</name>
    <dbReference type="NCBI Taxonomy" id="2961894"/>
    <lineage>
        <taxon>Bacteria</taxon>
        <taxon>Bacillati</taxon>
        <taxon>Bacillota</taxon>
        <taxon>Bacilli</taxon>
        <taxon>Bacillales</taxon>
        <taxon>Bacillaceae</taxon>
        <taxon>Ectobacillus</taxon>
    </lineage>
</organism>
<keyword evidence="8 11" id="KW-0807">Transducer</keyword>
<dbReference type="GO" id="GO:0004888">
    <property type="term" value="F:transmembrane signaling receptor activity"/>
    <property type="evidence" value="ECO:0007669"/>
    <property type="project" value="InterPro"/>
</dbReference>
<keyword evidence="16" id="KW-1185">Reference proteome</keyword>
<proteinExistence type="inferred from homology"/>
<dbReference type="SUPFAM" id="SSF103190">
    <property type="entry name" value="Sensory domain-like"/>
    <property type="match status" value="1"/>
</dbReference>
<dbReference type="InterPro" id="IPR004090">
    <property type="entry name" value="Chemotax_Me-accpt_rcpt"/>
</dbReference>
<dbReference type="CDD" id="cd18773">
    <property type="entry name" value="PDC1_HK_sensor"/>
    <property type="match status" value="1"/>
</dbReference>
<keyword evidence="5 12" id="KW-0812">Transmembrane</keyword>
<comment type="similarity">
    <text evidence="9">Belongs to the methyl-accepting chemotaxis (MCP) protein family.</text>
</comment>
<comment type="subcellular location">
    <subcellularLocation>
        <location evidence="1">Cell membrane</location>
        <topology evidence="1">Multi-pass membrane protein</topology>
    </subcellularLocation>
</comment>
<gene>
    <name evidence="15" type="ORF">NK662_05810</name>
</gene>
<protein>
    <submittedName>
        <fullName evidence="15">Methyl-accepting chemotaxis protein</fullName>
    </submittedName>
</protein>
<dbReference type="SUPFAM" id="SSF58104">
    <property type="entry name" value="Methyl-accepting chemotaxis protein (MCP) signaling domain"/>
    <property type="match status" value="1"/>
</dbReference>
<keyword evidence="7 12" id="KW-0472">Membrane</keyword>
<dbReference type="Gene3D" id="1.10.8.500">
    <property type="entry name" value="HAMP domain in histidine kinase"/>
    <property type="match status" value="1"/>
</dbReference>
<evidence type="ECO:0000256" key="3">
    <source>
        <dbReference type="ARBA" id="ARBA00022481"/>
    </source>
</evidence>
<feature type="transmembrane region" description="Helical" evidence="12">
    <location>
        <begin position="275"/>
        <end position="298"/>
    </location>
</feature>
<dbReference type="SMART" id="SM00283">
    <property type="entry name" value="MA"/>
    <property type="match status" value="1"/>
</dbReference>
<keyword evidence="6 12" id="KW-1133">Transmembrane helix</keyword>
<dbReference type="Gene3D" id="1.10.287.950">
    <property type="entry name" value="Methyl-accepting chemotaxis protein"/>
    <property type="match status" value="1"/>
</dbReference>
<sequence>MRLKRLSIRNKLIAGFALVLLLPSLLIGLLSFTEAKQKLEDELLQSAGESIKLAQAALDNAIMPKLHDVDYFSNVFSAGMLKEDNAAVVQQKLDQYLKLHPDVSSIYVGTADGRLFASPAKSMTSGAYDPRKEDWYKAAKEKNGKAVLSKPFQADGSGNASLSVMQTLGDGSGVIAVDVNLSDVKKIAGDIKIGRSGYVVILDTDKKFLIHPTEKQGTAAAGTWVDTLFGSDSGKFSYTFNGEDKKMVFLTNKLTGWKIAGTMAQADVDTAAQSILRMTLFVILGAVIIGAAIVYFIIRSIVKPLNELVASAGQISEGNLTETIHVHTDDEIGKLADSFNTMTTSLRDVISQLSNSIEHVAASAEELTASAEQTSMATESITQSIQQVAAGSEDQTEQVEASAQLLTQMSEGIQQVADTFGSISSSSAYTKDKAAAGGEMVVQTAKQMHSIQSSVQESDTAIRSLGQKSEQIGAILDVIRNIADQTNMLALNAAIEAARAGEHGRGFAVVAAEVRKLAEQSAQSSGQIADLIQEIQQGMGHSIDVMGGVKAEVQSGMQLAQDTEQNFTEILQLTEETARHIQEVAATTQQMSANAQQVTVSVNEISHIAKETSASTQGVAAAAEQQSAAMEEISSSASTLSLMAEELQTIVRKFKI</sequence>
<feature type="domain" description="Methyl-accepting transducer" evidence="13">
    <location>
        <begin position="370"/>
        <end position="606"/>
    </location>
</feature>
<keyword evidence="4" id="KW-0145">Chemotaxis</keyword>
<keyword evidence="2" id="KW-1003">Cell membrane</keyword>
<dbReference type="CDD" id="cd11386">
    <property type="entry name" value="MCP_signal"/>
    <property type="match status" value="1"/>
</dbReference>
<dbReference type="PANTHER" id="PTHR32089:SF114">
    <property type="entry name" value="METHYL-ACCEPTING CHEMOTAXIS PROTEIN MCPB"/>
    <property type="match status" value="1"/>
</dbReference>
<evidence type="ECO:0000256" key="7">
    <source>
        <dbReference type="ARBA" id="ARBA00023136"/>
    </source>
</evidence>
<dbReference type="EMBL" id="JANCLT010000002">
    <property type="protein sequence ID" value="MCP8968054.1"/>
    <property type="molecule type" value="Genomic_DNA"/>
</dbReference>
<evidence type="ECO:0000313" key="16">
    <source>
        <dbReference type="Proteomes" id="UP001156102"/>
    </source>
</evidence>
<dbReference type="PANTHER" id="PTHR32089">
    <property type="entry name" value="METHYL-ACCEPTING CHEMOTAXIS PROTEIN MCPB"/>
    <property type="match status" value="1"/>
</dbReference>
<evidence type="ECO:0000256" key="9">
    <source>
        <dbReference type="ARBA" id="ARBA00029447"/>
    </source>
</evidence>
<dbReference type="CDD" id="cd06225">
    <property type="entry name" value="HAMP"/>
    <property type="match status" value="1"/>
</dbReference>
<dbReference type="Pfam" id="PF02743">
    <property type="entry name" value="dCache_1"/>
    <property type="match status" value="1"/>
</dbReference>
<evidence type="ECO:0000259" key="14">
    <source>
        <dbReference type="PROSITE" id="PS50885"/>
    </source>
</evidence>
<name>A0AA41X332_9BACI</name>
<comment type="function">
    <text evidence="10">Chemotactic-signal transducers respond to changes in the concentration of attractants and repellents in the environment, transduce a signal from the outside to the inside of the cell, and facilitate sensory adaptation through the variation of the level of methylation.</text>
</comment>
<dbReference type="PROSITE" id="PS50885">
    <property type="entry name" value="HAMP"/>
    <property type="match status" value="1"/>
</dbReference>
<dbReference type="Proteomes" id="UP001156102">
    <property type="component" value="Unassembled WGS sequence"/>
</dbReference>
<evidence type="ECO:0000259" key="13">
    <source>
        <dbReference type="PROSITE" id="PS50111"/>
    </source>
</evidence>
<dbReference type="GO" id="GO:0007165">
    <property type="term" value="P:signal transduction"/>
    <property type="evidence" value="ECO:0007669"/>
    <property type="project" value="UniProtKB-KW"/>
</dbReference>
<evidence type="ECO:0000256" key="5">
    <source>
        <dbReference type="ARBA" id="ARBA00022692"/>
    </source>
</evidence>
<dbReference type="GO" id="GO:0005886">
    <property type="term" value="C:plasma membrane"/>
    <property type="evidence" value="ECO:0007669"/>
    <property type="project" value="UniProtKB-SubCell"/>
</dbReference>
<comment type="caution">
    <text evidence="15">The sequence shown here is derived from an EMBL/GenBank/DDBJ whole genome shotgun (WGS) entry which is preliminary data.</text>
</comment>
<dbReference type="FunFam" id="1.10.287.950:FF:000003">
    <property type="entry name" value="Methyl-accepting chemotaxis protein"/>
    <property type="match status" value="1"/>
</dbReference>
<dbReference type="InterPro" id="IPR033479">
    <property type="entry name" value="dCache_1"/>
</dbReference>
<evidence type="ECO:0000256" key="4">
    <source>
        <dbReference type="ARBA" id="ARBA00022500"/>
    </source>
</evidence>
<evidence type="ECO:0000256" key="12">
    <source>
        <dbReference type="SAM" id="Phobius"/>
    </source>
</evidence>
<evidence type="ECO:0000256" key="1">
    <source>
        <dbReference type="ARBA" id="ARBA00004651"/>
    </source>
</evidence>
<dbReference type="FunFam" id="1.10.8.500:FF:000002">
    <property type="entry name" value="Methyl-accepting chemotaxis protein"/>
    <property type="match status" value="1"/>
</dbReference>
<dbReference type="AlphaFoldDB" id="A0AA41X332"/>
<dbReference type="PROSITE" id="PS50111">
    <property type="entry name" value="CHEMOTAXIS_TRANSDUC_2"/>
    <property type="match status" value="1"/>
</dbReference>
<dbReference type="InterPro" id="IPR003660">
    <property type="entry name" value="HAMP_dom"/>
</dbReference>